<evidence type="ECO:0000256" key="1">
    <source>
        <dbReference type="ARBA" id="ARBA00006668"/>
    </source>
</evidence>
<dbReference type="GO" id="GO:0009507">
    <property type="term" value="C:chloroplast"/>
    <property type="evidence" value="ECO:0007669"/>
    <property type="project" value="UniProtKB-SubCell"/>
</dbReference>
<dbReference type="EMBL" id="KU646492">
    <property type="protein sequence ID" value="ANI25626.1"/>
    <property type="molecule type" value="Genomic_DNA"/>
</dbReference>
<sequence>MVKLRLKRYGRKQQPTYRIIAIDVRCRRDGKALKEVGFYDPRKDKTQLNVPAILTLLHHGAQPTDTVSHILQRAGVFEKLKTQS</sequence>
<dbReference type="RefSeq" id="YP_009258565.1">
    <property type="nucleotide sequence ID" value="NC_030357.1"/>
</dbReference>
<dbReference type="GO" id="GO:0032543">
    <property type="term" value="P:mitochondrial translation"/>
    <property type="evidence" value="ECO:0007669"/>
    <property type="project" value="TreeGrafter"/>
</dbReference>
<geneLocation type="chloroplast" evidence="5"/>
<evidence type="ECO:0000256" key="3">
    <source>
        <dbReference type="ARBA" id="ARBA00023274"/>
    </source>
</evidence>
<dbReference type="GeneID" id="27984962"/>
<keyword evidence="3 4" id="KW-0687">Ribonucleoprotein</keyword>
<gene>
    <name evidence="4 5" type="primary">rps16</name>
</gene>
<dbReference type="InterPro" id="IPR020592">
    <property type="entry name" value="Ribosomal_bS16_CS"/>
</dbReference>
<dbReference type="GO" id="GO:0005739">
    <property type="term" value="C:mitochondrion"/>
    <property type="evidence" value="ECO:0007669"/>
    <property type="project" value="GOC"/>
</dbReference>
<evidence type="ECO:0000256" key="4">
    <source>
        <dbReference type="HAMAP-Rule" id="MF_00385"/>
    </source>
</evidence>
<organism evidence="5">
    <name type="scientific">Cosmarium botrytis</name>
    <dbReference type="NCBI Taxonomy" id="33101"/>
    <lineage>
        <taxon>Eukaryota</taxon>
        <taxon>Viridiplantae</taxon>
        <taxon>Streptophyta</taxon>
        <taxon>Zygnematophyceae</taxon>
        <taxon>Zygnematophycidae</taxon>
        <taxon>Desmidiales</taxon>
        <taxon>Desmidiaceae</taxon>
        <taxon>Cosmarium</taxon>
    </lineage>
</organism>
<comment type="subcellular location">
    <subcellularLocation>
        <location evidence="4">Plastid</location>
        <location evidence="4">Chloroplast</location>
    </subcellularLocation>
</comment>
<dbReference type="AlphaFoldDB" id="A0A191T5E9"/>
<dbReference type="PROSITE" id="PS00732">
    <property type="entry name" value="RIBOSOMAL_S16"/>
    <property type="match status" value="1"/>
</dbReference>
<dbReference type="SUPFAM" id="SSF54565">
    <property type="entry name" value="Ribosomal protein S16"/>
    <property type="match status" value="1"/>
</dbReference>
<proteinExistence type="inferred from homology"/>
<dbReference type="GO" id="GO:0003735">
    <property type="term" value="F:structural constituent of ribosome"/>
    <property type="evidence" value="ECO:0007669"/>
    <property type="project" value="InterPro"/>
</dbReference>
<accession>A0A191T5E9</accession>
<dbReference type="PANTHER" id="PTHR12919:SF20">
    <property type="entry name" value="SMALL RIBOSOMAL SUBUNIT PROTEIN BS16M"/>
    <property type="match status" value="1"/>
</dbReference>
<keyword evidence="5" id="KW-0150">Chloroplast</keyword>
<dbReference type="HAMAP" id="MF_00385">
    <property type="entry name" value="Ribosomal_bS16"/>
    <property type="match status" value="1"/>
</dbReference>
<evidence type="ECO:0000256" key="2">
    <source>
        <dbReference type="ARBA" id="ARBA00022980"/>
    </source>
</evidence>
<dbReference type="PANTHER" id="PTHR12919">
    <property type="entry name" value="30S RIBOSOMAL PROTEIN S16"/>
    <property type="match status" value="1"/>
</dbReference>
<comment type="similarity">
    <text evidence="1 4">Belongs to the bacterial ribosomal protein bS16 family.</text>
</comment>
<dbReference type="InterPro" id="IPR000307">
    <property type="entry name" value="Ribosomal_bS16"/>
</dbReference>
<evidence type="ECO:0000313" key="5">
    <source>
        <dbReference type="EMBL" id="ANI25626.1"/>
    </source>
</evidence>
<protein>
    <recommendedName>
        <fullName evidence="4">Small ribosomal subunit protein bS16c</fullName>
    </recommendedName>
</protein>
<reference evidence="5" key="1">
    <citation type="journal article" date="2016" name="Front. Plant Sci.">
        <title>Comparative Chloroplast Genome Analyses of Streptophyte Green Algae Uncover Major Structural Alterations in the Klebsormidiophyceae, Coleochaetophyceae and Zygnematophyceae.</title>
        <authorList>
            <person name="Lemieux C."/>
            <person name="Otis C."/>
            <person name="Turmel M."/>
        </authorList>
    </citation>
    <scope>NUCLEOTIDE SEQUENCE</scope>
</reference>
<dbReference type="GO" id="GO:0015935">
    <property type="term" value="C:small ribosomal subunit"/>
    <property type="evidence" value="ECO:0007669"/>
    <property type="project" value="TreeGrafter"/>
</dbReference>
<name>A0A191T5E9_9VIRI</name>
<dbReference type="InterPro" id="IPR023803">
    <property type="entry name" value="Ribosomal_bS16_dom_sf"/>
</dbReference>
<keyword evidence="5" id="KW-0934">Plastid</keyword>
<dbReference type="Pfam" id="PF00886">
    <property type="entry name" value="Ribosomal_S16"/>
    <property type="match status" value="1"/>
</dbReference>
<dbReference type="NCBIfam" id="TIGR00002">
    <property type="entry name" value="S16"/>
    <property type="match status" value="1"/>
</dbReference>
<keyword evidence="2 4" id="KW-0689">Ribosomal protein</keyword>
<dbReference type="Gene3D" id="3.30.1320.10">
    <property type="match status" value="1"/>
</dbReference>